<organism evidence="8 9">
    <name type="scientific">Qipengyuania oceanensis</name>
    <dbReference type="NCBI Taxonomy" id="1463597"/>
    <lineage>
        <taxon>Bacteria</taxon>
        <taxon>Pseudomonadati</taxon>
        <taxon>Pseudomonadota</taxon>
        <taxon>Alphaproteobacteria</taxon>
        <taxon>Sphingomonadales</taxon>
        <taxon>Erythrobacteraceae</taxon>
        <taxon>Qipengyuania</taxon>
    </lineage>
</organism>
<gene>
    <name evidence="8" type="ORF">GRI48_10900</name>
</gene>
<evidence type="ECO:0000256" key="4">
    <source>
        <dbReference type="ARBA" id="ARBA00022989"/>
    </source>
</evidence>
<dbReference type="AlphaFoldDB" id="A0A844YG90"/>
<comment type="subcellular location">
    <subcellularLocation>
        <location evidence="1">Membrane</location>
        <topology evidence="1">Multi-pass membrane protein</topology>
    </subcellularLocation>
</comment>
<reference evidence="8 9" key="1">
    <citation type="submission" date="2019-12" db="EMBL/GenBank/DDBJ databases">
        <title>Genomic-based taxomic classification of the family Erythrobacteraceae.</title>
        <authorList>
            <person name="Xu L."/>
        </authorList>
    </citation>
    <scope>NUCLEOTIDE SEQUENCE [LARGE SCALE GENOMIC DNA]</scope>
    <source>
        <strain evidence="8 9">MCCC 1A09965</strain>
    </source>
</reference>
<dbReference type="EMBL" id="WTYN01000002">
    <property type="protein sequence ID" value="MXO63520.1"/>
    <property type="molecule type" value="Genomic_DNA"/>
</dbReference>
<protein>
    <submittedName>
        <fullName evidence="8">EamA family transporter</fullName>
    </submittedName>
</protein>
<keyword evidence="4 6" id="KW-1133">Transmembrane helix</keyword>
<dbReference type="Proteomes" id="UP000445582">
    <property type="component" value="Unassembled WGS sequence"/>
</dbReference>
<feature type="transmembrane region" description="Helical" evidence="6">
    <location>
        <begin position="129"/>
        <end position="145"/>
    </location>
</feature>
<keyword evidence="5 6" id="KW-0472">Membrane</keyword>
<dbReference type="PANTHER" id="PTHR22911:SF6">
    <property type="entry name" value="SOLUTE CARRIER FAMILY 35 MEMBER G1"/>
    <property type="match status" value="1"/>
</dbReference>
<feature type="domain" description="EamA" evidence="7">
    <location>
        <begin position="35"/>
        <end position="168"/>
    </location>
</feature>
<feature type="transmembrane region" description="Helical" evidence="6">
    <location>
        <begin position="177"/>
        <end position="197"/>
    </location>
</feature>
<feature type="transmembrane region" description="Helical" evidence="6">
    <location>
        <begin position="209"/>
        <end position="231"/>
    </location>
</feature>
<feature type="transmembrane region" description="Helical" evidence="6">
    <location>
        <begin position="291"/>
        <end position="309"/>
    </location>
</feature>
<dbReference type="SUPFAM" id="SSF103481">
    <property type="entry name" value="Multidrug resistance efflux transporter EmrE"/>
    <property type="match status" value="2"/>
</dbReference>
<evidence type="ECO:0000313" key="8">
    <source>
        <dbReference type="EMBL" id="MXO63520.1"/>
    </source>
</evidence>
<feature type="transmembrane region" description="Helical" evidence="6">
    <location>
        <begin position="268"/>
        <end position="285"/>
    </location>
</feature>
<dbReference type="GO" id="GO:0016020">
    <property type="term" value="C:membrane"/>
    <property type="evidence" value="ECO:0007669"/>
    <property type="project" value="UniProtKB-SubCell"/>
</dbReference>
<evidence type="ECO:0000256" key="3">
    <source>
        <dbReference type="ARBA" id="ARBA00022692"/>
    </source>
</evidence>
<evidence type="ECO:0000313" key="9">
    <source>
        <dbReference type="Proteomes" id="UP000445582"/>
    </source>
</evidence>
<accession>A0A844YG90</accession>
<sequence length="330" mass="35445">MGNLYRGHNDGFLASGRARAQSQRVTASVHNRPIMALLLRLLAAIVLSVMLAIVKLAGESGIHLAEIVFWRQVPTIFAILGWLLLRGEVARLKTTRVGAHARRALIGLASMALNFTAVMMLPLAEATTIVFTAAIWAVILAAVLLKEKVGRYRWGAVALGFTGVLVITQPGGSDLPLLGAAIGLAAAMLIALISVLIRDLGRTEEPITVVFYFSLFSLPIMGAMLPFVYTAHTAEQWSMLASLAGLGLVAQLLLTASLRYGMVASVMVMDYTSLLWATLLGWGLFDRLPSATTWLGAPLVIAAGVIVAWREHRLARQDLAALAREEGTNI</sequence>
<dbReference type="PANTHER" id="PTHR22911">
    <property type="entry name" value="ACYL-MALONYL CONDENSING ENZYME-RELATED"/>
    <property type="match status" value="1"/>
</dbReference>
<feature type="domain" description="EamA" evidence="7">
    <location>
        <begin position="178"/>
        <end position="307"/>
    </location>
</feature>
<evidence type="ECO:0000256" key="5">
    <source>
        <dbReference type="ARBA" id="ARBA00023136"/>
    </source>
</evidence>
<feature type="transmembrane region" description="Helical" evidence="6">
    <location>
        <begin position="105"/>
        <end position="123"/>
    </location>
</feature>
<feature type="transmembrane region" description="Helical" evidence="6">
    <location>
        <begin position="69"/>
        <end position="85"/>
    </location>
</feature>
<keyword evidence="3 6" id="KW-0812">Transmembrane</keyword>
<dbReference type="Pfam" id="PF00892">
    <property type="entry name" value="EamA"/>
    <property type="match status" value="2"/>
</dbReference>
<evidence type="ECO:0000256" key="2">
    <source>
        <dbReference type="ARBA" id="ARBA00009853"/>
    </source>
</evidence>
<feature type="transmembrane region" description="Helical" evidence="6">
    <location>
        <begin position="237"/>
        <end position="256"/>
    </location>
</feature>
<dbReference type="InterPro" id="IPR000620">
    <property type="entry name" value="EamA_dom"/>
</dbReference>
<keyword evidence="9" id="KW-1185">Reference proteome</keyword>
<evidence type="ECO:0000259" key="7">
    <source>
        <dbReference type="Pfam" id="PF00892"/>
    </source>
</evidence>
<name>A0A844YG90_9SPHN</name>
<dbReference type="InterPro" id="IPR037185">
    <property type="entry name" value="EmrE-like"/>
</dbReference>
<feature type="transmembrane region" description="Helical" evidence="6">
    <location>
        <begin position="37"/>
        <end position="57"/>
    </location>
</feature>
<dbReference type="OrthoDB" id="9812899at2"/>
<comment type="similarity">
    <text evidence="2">Belongs to the drug/metabolite transporter (DMT) superfamily. 10 TMS drug/metabolite exporter (DME) (TC 2.A.7.3) family.</text>
</comment>
<evidence type="ECO:0000256" key="6">
    <source>
        <dbReference type="SAM" id="Phobius"/>
    </source>
</evidence>
<comment type="caution">
    <text evidence="8">The sequence shown here is derived from an EMBL/GenBank/DDBJ whole genome shotgun (WGS) entry which is preliminary data.</text>
</comment>
<evidence type="ECO:0000256" key="1">
    <source>
        <dbReference type="ARBA" id="ARBA00004141"/>
    </source>
</evidence>
<proteinExistence type="inferred from homology"/>
<feature type="transmembrane region" description="Helical" evidence="6">
    <location>
        <begin position="152"/>
        <end position="171"/>
    </location>
</feature>